<name>A0A1M6AJD2_9BACT</name>
<keyword evidence="2" id="KW-1185">Reference proteome</keyword>
<organism evidence="1 2">
    <name type="scientific">Hymenobacter daecheongensis DSM 21074</name>
    <dbReference type="NCBI Taxonomy" id="1121955"/>
    <lineage>
        <taxon>Bacteria</taxon>
        <taxon>Pseudomonadati</taxon>
        <taxon>Bacteroidota</taxon>
        <taxon>Cytophagia</taxon>
        <taxon>Cytophagales</taxon>
        <taxon>Hymenobacteraceae</taxon>
        <taxon>Hymenobacter</taxon>
    </lineage>
</organism>
<dbReference type="EMBL" id="FQYN01000001">
    <property type="protein sequence ID" value="SHI36610.1"/>
    <property type="molecule type" value="Genomic_DNA"/>
</dbReference>
<gene>
    <name evidence="1" type="ORF">SAMN02745146_0661</name>
</gene>
<dbReference type="STRING" id="1121955.SAMN02745146_0661"/>
<accession>A0A1M6AJD2</accession>
<proteinExistence type="predicted"/>
<protein>
    <submittedName>
        <fullName evidence="1">Uncharacterized protein</fullName>
    </submittedName>
</protein>
<evidence type="ECO:0000313" key="2">
    <source>
        <dbReference type="Proteomes" id="UP000184418"/>
    </source>
</evidence>
<dbReference type="Proteomes" id="UP000184418">
    <property type="component" value="Unassembled WGS sequence"/>
</dbReference>
<reference evidence="1 2" key="1">
    <citation type="submission" date="2016-11" db="EMBL/GenBank/DDBJ databases">
        <authorList>
            <person name="Jaros S."/>
            <person name="Januszkiewicz K."/>
            <person name="Wedrychowicz H."/>
        </authorList>
    </citation>
    <scope>NUCLEOTIDE SEQUENCE [LARGE SCALE GENOMIC DNA]</scope>
    <source>
        <strain evidence="1 2">DSM 21074</strain>
    </source>
</reference>
<dbReference type="AlphaFoldDB" id="A0A1M6AJD2"/>
<evidence type="ECO:0000313" key="1">
    <source>
        <dbReference type="EMBL" id="SHI36610.1"/>
    </source>
</evidence>
<sequence length="67" mass="7295">MPLKKAKYGQMRAGKLNILPVAGKLNNRPGANYTGGMIYIVLVSVQSNARAQWELSGKLCRTVVTFA</sequence>